<dbReference type="InterPro" id="IPR001073">
    <property type="entry name" value="C1q_dom"/>
</dbReference>
<feature type="compositionally biased region" description="Basic and acidic residues" evidence="7">
    <location>
        <begin position="1911"/>
        <end position="1928"/>
    </location>
</feature>
<dbReference type="SMART" id="SM00110">
    <property type="entry name" value="C1Q"/>
    <property type="match status" value="1"/>
</dbReference>
<feature type="region of interest" description="Disordered" evidence="7">
    <location>
        <begin position="2717"/>
        <end position="2751"/>
    </location>
</feature>
<dbReference type="Gene3D" id="3.30.70.1620">
    <property type="match status" value="1"/>
</dbReference>
<dbReference type="PROSITE" id="PS50871">
    <property type="entry name" value="C1Q"/>
    <property type="match status" value="1"/>
</dbReference>
<dbReference type="InterPro" id="IPR058616">
    <property type="entry name" value="Ig_SMCHD1_8th"/>
</dbReference>
<protein>
    <submittedName>
        <fullName evidence="10">Structural maintenance of chromosomes flexible hinge domain-containing protein 1</fullName>
    </submittedName>
</protein>
<evidence type="ECO:0000256" key="4">
    <source>
        <dbReference type="ARBA" id="ARBA00023054"/>
    </source>
</evidence>
<dbReference type="SMART" id="SM00968">
    <property type="entry name" value="SMC_hinge"/>
    <property type="match status" value="1"/>
</dbReference>
<feature type="region of interest" description="Disordered" evidence="7">
    <location>
        <begin position="1861"/>
        <end position="1881"/>
    </location>
</feature>
<dbReference type="GO" id="GO:0005524">
    <property type="term" value="F:ATP binding"/>
    <property type="evidence" value="ECO:0007669"/>
    <property type="project" value="InterPro"/>
</dbReference>
<dbReference type="Pfam" id="PF26196">
    <property type="entry name" value="Ig_SMCHD1_4th"/>
    <property type="match status" value="1"/>
</dbReference>
<dbReference type="SUPFAM" id="SSF75553">
    <property type="entry name" value="Smc hinge domain"/>
    <property type="match status" value="1"/>
</dbReference>
<dbReference type="Gene3D" id="2.60.120.40">
    <property type="match status" value="1"/>
</dbReference>
<dbReference type="SUPFAM" id="SSF49842">
    <property type="entry name" value="TNF-like"/>
    <property type="match status" value="1"/>
</dbReference>
<feature type="coiled-coil region" evidence="6">
    <location>
        <begin position="2569"/>
        <end position="2610"/>
    </location>
</feature>
<dbReference type="EMBL" id="BRZM01000020">
    <property type="protein sequence ID" value="GLD54635.1"/>
    <property type="molecule type" value="Genomic_DNA"/>
</dbReference>
<sequence length="2958" mass="330471">MFNTGVQRPYCATSRGNQIGPRKIYVYDGRFENKKVTGTSLDTSGWDFNYFLQILQREFEINPYEIFVLVTTDRTVLDFDKFEELQDGSTIYLLQREDQVLPVSTEEPIMFTPHYDTLIRSGMYEYYASEGQKPLPYAFAELIDNALSATAKNTGMRTIELRMLFDESNGKPAVVVLDNGCGMTSKQLNNWAVYRLSKFTRANSTLASKHMGYVRPDPVPRSLNSDISYFGVGGKQAVFYIGHSARMISKAGNSPDVHELVLSKEDFERKEKNREDIYSGIIRKRKPGDSSHVNNNDERFLHSLIAEEYGKESFTAVVITGILPEHITFLKQDFQVWTRELAHIYHYYIHGVNGNVMSNNAANNSANSNHPPKIDIQVTLREKPPRCPRVMNLREVDDDMQTLYINAAADTFEFKVSTGLDTGTVEGVIRYHPFLYDKETYPQDANAVQALPDDEDDDNESGVQHQARGKRPIFECFWNGRLIPYTRVHEFDWCAWPVKGANKDREPLPKECYSRFSGVLFTDDRFQVSTNKLTFVDLELKMRNKETIFTRVVNRQGQRSNIHKDFTQWLKHCHEKLDKQVKFLGFREIITRTDQQAKKKTYPWATFSTIELDGKKYKTGQLVKSQRTQPIHHGTVVRFLLYGNHNQDVFATGGQVEVSLEPKGLHEMTKIIPISKLDRTVSDDTIKKNIENDIAKLPHILKVDWPDRNPWSENAVHPAGSPFGPLKIEILNKKGESMSRMPTVRQIVIKLSVKLKIVQHGPTNDVEVVTFVAQHSPKYGFWFKKMENLTNPGKYTLFLNAIISDTDATVFGDRNLPSYKLKFTIKEGNAESFDMGVVSSTLRVGVPFDIPLQLKDHYGNLTMPLPNLQPVLTCSDLGLSYETVDSSGTKFIMKGVKARGKVLNYQQPKTYDLKVTLPGLKKDTQTVKISLLPGNPHSLHVKTEEDPIIVENGNPVRFNVEIHDEAGNITAQPKEMVYCQVQELPPATIDCSTGAGQLVTKPINLKIIEGEPEKLKVKFWMPSQRRIPMVFRELKVMPSSRVSLIEICNQDDENLVLKSNEKIEWLAGGSLENLFYKLYDEAGRAVPPTAEIASMIKVNWKADIDLEDLVQGKLPDIMVPIHVHEERFYQVSYQDQSVSVSFTIVPRPDEPKRLKATLLQSAVKLGETLSGNIRLELVDQYDNATNSLISTCVKHMTVKAEGLDKSAVAFKWQESSSSVEVTGICFPCGTPGIREICFTYQSYVASVMVKVNPGDPAELKLVSGPKQPLQVLNDHGIPTQFLVQLFDMWGNPSPDKRVVVELRSSPPALKVTTAVTSQPVDAEGKASFTVTSVSGPKGYYQLEFNCSLNNKPIPGPSVNFTVLPDPNKPVSLAVEYDTSARFPAGGTFPVFFVTVVSDDGSPMTNFNPAAASMLLWEGVPTETAPQPKVTRLRCSKPMENERKDCFHFRDKEIPERAGRHTIQFSLCINSTKVLFSDKIPINVVANHPVKLRPDSEPLAPVISCSKDIANRTLVKNMTLRIMDAYGNPAGQDLGGKVVISITSSSGKSNIPLFEGKTNRCDVGLTEGKVHITRLAVMENSPGDDGSAYTLLFKPEVPMVPKPLAPFELTFHFYNDAVNQQKMCELLKRKTELTVAVTAHNDLLTGYKELLNLLTDQQLTAYHKETELRNVLNNRNMRIVKPLSIPDIDRLLNEKTIQADGILKIQRRVCSIRDDFRGQQDVLGMVGHLACVLDDAAARVISWHIWGDMDCVITKTTEAAQRIYKDTQGRQQVMALDSIFVSPLRPLPHIRNGGTLFIPPGNPVFARDLLIYPHNKESCDIVFKNILGDTILIDDLDSANNYRRKVVQNKIPCPTILTREGDRISGKGKFGGTQNKAPQTNTSRVFGAPLPQDYHTLQEQIDLLRQYRTAVQKKDSAEKERQEHLEKMRSPHMLQNKQDMEEKKKQLEEIERELMTKPIRSMKRGPEDAGSRGSPPPKPHRYRRCGGLCSAPGPGAGLKPSHLRPNWCAYVVHKNVSCAVVGGTESFVQPEVLPCPPELPNCAQQVIYQTHFRPTYKIAYKTVTELEWRCCPGYQGHDCREVKDLRLLQVDRMPHAPSVAEHNPVPQAPQQRKEGQRNHPWGGEGQFRGQTGHRPLGGHGGSQSPQHLEEEVQRLSQMVLDMQARMTDMSSNLRLDFQEDASKMLVTLMNNFRQPASARGAETQTIQMPDFSFNHETIPMDEVMNKISQVTDDLESKTNTLDELLGRVNRHDGQIRLLMEAAHSPLSTPAPAPPSSDADLRTYLDDKIRALREELMEGMEIKLADLKNSCDYKIMSVQEQCEGQEVNYLSLAELMDSKETDLRNEIQDLKTKLVDTGKEGTQVSDSVLTRVENLEIRLNSSEKTLAGQCLSVEEKLKKEQAEVIKGLWENLEDKLASMEDRLTTLLVDTSTNSQSGVQPESQDTLQSDVNSLKGSVQTLEDRLNVLDQRCSKELKANLTVVENLQQDFQSCRTAISDMETSLKTQINGLGAMEGQILNYSSSFENVHGELSSIKGRMGRLEDSLSDVVHQQSQTLQSLSSTWGQVKKGAEQEAKELLELYGRQHQELRQQLDKLDREVKVKADQCREKNEDVGKEIAHMDSRIVSVESLCGKLDPISSSLQRIKEGLNKHVTGLWTCINQLNGTVRAHTQDIGRLRGTSQNLQNHIANIARDLQVLTDSGAEKTGVQVAVEDTGLPQVSSKSLTMPGGSVDASLPQPPVMETGEAGPPGRMTPSKLPKGTDGSMMPVQGFAGAPASPVKSTDSLKTSMPLISDMNVPHRPSPQKPAMALDEKVSFSAGLTLSPFQGEVGIIRFNKVLVNDGGHYDPHTGIFTAPTDGRYLVSAVLAAQRGEKVEAVLSVTNRSIQRLDSTGFLSEAATAPASHEQCNCSSSTSLSLVLSLKRGDRVGLVMTAGKLAISASPEILSSFSAVLLYSSPSKR</sequence>
<feature type="compositionally biased region" description="Basic and acidic residues" evidence="7">
    <location>
        <begin position="1937"/>
        <end position="1954"/>
    </location>
</feature>
<dbReference type="InterPro" id="IPR036890">
    <property type="entry name" value="HATPase_C_sf"/>
</dbReference>
<proteinExistence type="predicted"/>
<evidence type="ECO:0000313" key="10">
    <source>
        <dbReference type="EMBL" id="GLD54635.1"/>
    </source>
</evidence>
<dbReference type="Proteomes" id="UP001279410">
    <property type="component" value="Unassembled WGS sequence"/>
</dbReference>
<dbReference type="InterPro" id="IPR058612">
    <property type="entry name" value="Ig_SMCHD1_2nd"/>
</dbReference>
<dbReference type="FunFam" id="2.60.120.40:FF:000035">
    <property type="entry name" value="Elastin microfibril interfacer 2a"/>
    <property type="match status" value="1"/>
</dbReference>
<dbReference type="InterPro" id="IPR010935">
    <property type="entry name" value="SMC_hinge"/>
</dbReference>
<dbReference type="InterPro" id="IPR058613">
    <property type="entry name" value="Ig_SMCHD1_4th"/>
</dbReference>
<evidence type="ECO:0000313" key="11">
    <source>
        <dbReference type="Proteomes" id="UP001279410"/>
    </source>
</evidence>
<dbReference type="Pfam" id="PF26195">
    <property type="entry name" value="Ig_SMCHD1_2nd"/>
    <property type="match status" value="1"/>
</dbReference>
<dbReference type="GO" id="GO:0006302">
    <property type="term" value="P:double-strand break repair"/>
    <property type="evidence" value="ECO:0007669"/>
    <property type="project" value="InterPro"/>
</dbReference>
<dbReference type="Pfam" id="PF22899">
    <property type="entry name" value="SMCHD1_S5"/>
    <property type="match status" value="1"/>
</dbReference>
<evidence type="ECO:0000256" key="2">
    <source>
        <dbReference type="ARBA" id="ARBA00022454"/>
    </source>
</evidence>
<dbReference type="Pfam" id="PF07546">
    <property type="entry name" value="EMI"/>
    <property type="match status" value="1"/>
</dbReference>
<evidence type="ECO:0000256" key="3">
    <source>
        <dbReference type="ARBA" id="ARBA00022729"/>
    </source>
</evidence>
<evidence type="ECO:0000256" key="1">
    <source>
        <dbReference type="ARBA" id="ARBA00004286"/>
    </source>
</evidence>
<dbReference type="Gene3D" id="3.30.565.10">
    <property type="entry name" value="Histidine kinase-like ATPase, C-terminal domain"/>
    <property type="match status" value="1"/>
</dbReference>
<evidence type="ECO:0000259" key="9">
    <source>
        <dbReference type="PROSITE" id="PS51041"/>
    </source>
</evidence>
<dbReference type="Pfam" id="PF26199">
    <property type="entry name" value="Ig_SMCHD1_8th"/>
    <property type="match status" value="1"/>
</dbReference>
<dbReference type="GO" id="GO:0005694">
    <property type="term" value="C:chromosome"/>
    <property type="evidence" value="ECO:0007669"/>
    <property type="project" value="UniProtKB-SubCell"/>
</dbReference>
<dbReference type="Pfam" id="PF26198">
    <property type="entry name" value="Ig_SMCHD1_6th"/>
    <property type="match status" value="1"/>
</dbReference>
<keyword evidence="5" id="KW-1015">Disulfide bond</keyword>
<comment type="caution">
    <text evidence="10">The sequence shown here is derived from an EMBL/GenBank/DDBJ whole genome shotgun (WGS) entry which is preliminary data.</text>
</comment>
<keyword evidence="3" id="KW-0732">Signal</keyword>
<dbReference type="Pfam" id="PF26197">
    <property type="entry name" value="Ig_SMCHD1_5th"/>
    <property type="match status" value="1"/>
</dbReference>
<dbReference type="Pfam" id="PF26194">
    <property type="entry name" value="Ig_SMCHD1_1st"/>
    <property type="match status" value="1"/>
</dbReference>
<feature type="domain" description="C1q" evidence="8">
    <location>
        <begin position="2807"/>
        <end position="2957"/>
    </location>
</feature>
<keyword evidence="2" id="KW-0158">Chromosome</keyword>
<feature type="compositionally biased region" description="Polar residues" evidence="7">
    <location>
        <begin position="1871"/>
        <end position="1881"/>
    </location>
</feature>
<accession>A0AAD3MJD5</accession>
<dbReference type="Pfam" id="PF06470">
    <property type="entry name" value="SMC_hinge"/>
    <property type="match status" value="1"/>
</dbReference>
<dbReference type="Pfam" id="PF26201">
    <property type="entry name" value="Ig_SMCHD1_7th"/>
    <property type="match status" value="1"/>
</dbReference>
<dbReference type="InterPro" id="IPR058614">
    <property type="entry name" value="Ig_SMCHD1_5th"/>
</dbReference>
<dbReference type="PROSITE" id="PS51041">
    <property type="entry name" value="EMI"/>
    <property type="match status" value="1"/>
</dbReference>
<evidence type="ECO:0000256" key="5">
    <source>
        <dbReference type="ARBA" id="ARBA00023157"/>
    </source>
</evidence>
<evidence type="ECO:0000256" key="6">
    <source>
        <dbReference type="SAM" id="Coils"/>
    </source>
</evidence>
<dbReference type="GO" id="GO:0051276">
    <property type="term" value="P:chromosome organization"/>
    <property type="evidence" value="ECO:0007669"/>
    <property type="project" value="InterPro"/>
</dbReference>
<organism evidence="10 11">
    <name type="scientific">Lates japonicus</name>
    <name type="common">Japanese lates</name>
    <dbReference type="NCBI Taxonomy" id="270547"/>
    <lineage>
        <taxon>Eukaryota</taxon>
        <taxon>Metazoa</taxon>
        <taxon>Chordata</taxon>
        <taxon>Craniata</taxon>
        <taxon>Vertebrata</taxon>
        <taxon>Euteleostomi</taxon>
        <taxon>Actinopterygii</taxon>
        <taxon>Neopterygii</taxon>
        <taxon>Teleostei</taxon>
        <taxon>Neoteleostei</taxon>
        <taxon>Acanthomorphata</taxon>
        <taxon>Carangaria</taxon>
        <taxon>Carangaria incertae sedis</taxon>
        <taxon>Centropomidae</taxon>
        <taxon>Lates</taxon>
    </lineage>
</organism>
<dbReference type="InterPro" id="IPR058615">
    <property type="entry name" value="Ig_SMCHD1_6th"/>
</dbReference>
<dbReference type="InterPro" id="IPR011489">
    <property type="entry name" value="EMI_domain"/>
</dbReference>
<evidence type="ECO:0000259" key="8">
    <source>
        <dbReference type="PROSITE" id="PS50871"/>
    </source>
</evidence>
<gene>
    <name evidence="10" type="ORF">AKAME5_000722600</name>
</gene>
<dbReference type="Pfam" id="PF13589">
    <property type="entry name" value="HATPase_c_3"/>
    <property type="match status" value="1"/>
</dbReference>
<dbReference type="InterPro" id="IPR058611">
    <property type="entry name" value="Ig_SMCHD1_1st"/>
</dbReference>
<dbReference type="Gene3D" id="1.20.1060.20">
    <property type="match status" value="1"/>
</dbReference>
<dbReference type="SUPFAM" id="SSF55874">
    <property type="entry name" value="ATPase domain of HSP90 chaperone/DNA topoisomerase II/histidine kinase"/>
    <property type="match status" value="1"/>
</dbReference>
<keyword evidence="4 6" id="KW-0175">Coiled coil</keyword>
<feature type="region of interest" description="Disordered" evidence="7">
    <location>
        <begin position="2095"/>
        <end position="2148"/>
    </location>
</feature>
<dbReference type="InterPro" id="IPR058617">
    <property type="entry name" value="Ig_SMCHD1_7th"/>
</dbReference>
<dbReference type="InterPro" id="IPR055109">
    <property type="entry name" value="SMCHD1_S5"/>
</dbReference>
<dbReference type="PANTHER" id="PTHR22640">
    <property type="entry name" value="STRUCTURAL MAINTENANCE OF CHROMOSOMES FLEXIBLE HINGE DOMAIN-CONTAINING PROTEIN 1"/>
    <property type="match status" value="1"/>
</dbReference>
<dbReference type="InterPro" id="IPR036277">
    <property type="entry name" value="SMC_hinge_sf"/>
</dbReference>
<feature type="domain" description="EMI" evidence="9">
    <location>
        <begin position="2003"/>
        <end position="2080"/>
    </location>
</feature>
<dbReference type="InterPro" id="IPR038892">
    <property type="entry name" value="SMCHD1"/>
</dbReference>
<dbReference type="PANTHER" id="PTHR22640:SF2">
    <property type="entry name" value="STRUCTURAL MAINTENANCE OF CHROMOSOMES FLEXIBLE HINGE DOMAIN-CONTAINING PROTEIN 1"/>
    <property type="match status" value="1"/>
</dbReference>
<dbReference type="Pfam" id="PF00386">
    <property type="entry name" value="C1q"/>
    <property type="match status" value="1"/>
</dbReference>
<feature type="region of interest" description="Disordered" evidence="7">
    <location>
        <begin position="1911"/>
        <end position="1983"/>
    </location>
</feature>
<evidence type="ECO:0000256" key="7">
    <source>
        <dbReference type="SAM" id="MobiDB-lite"/>
    </source>
</evidence>
<comment type="subcellular location">
    <subcellularLocation>
        <location evidence="1">Chromosome</location>
    </subcellularLocation>
</comment>
<reference evidence="10" key="1">
    <citation type="submission" date="2022-08" db="EMBL/GenBank/DDBJ databases">
        <title>Genome sequencing of akame (Lates japonicus).</title>
        <authorList>
            <person name="Hashiguchi Y."/>
            <person name="Takahashi H."/>
        </authorList>
    </citation>
    <scope>NUCLEOTIDE SEQUENCE</scope>
    <source>
        <strain evidence="10">Kochi</strain>
    </source>
</reference>
<name>A0AAD3MJD5_LATJO</name>
<dbReference type="InterPro" id="IPR008983">
    <property type="entry name" value="Tumour_necrosis_fac-like_dom"/>
</dbReference>
<keyword evidence="11" id="KW-1185">Reference proteome</keyword>